<gene>
    <name evidence="8" type="primary">ydiU</name>
    <name evidence="8" type="synonym">selO</name>
    <name evidence="9" type="ORF">J6I90_04490</name>
    <name evidence="10" type="ORF">J6I92_00655</name>
</gene>
<evidence type="ECO:0000256" key="8">
    <source>
        <dbReference type="HAMAP-Rule" id="MF_00692"/>
    </source>
</evidence>
<keyword evidence="5 8" id="KW-0547">Nucleotide-binding</keyword>
<sequence>MKAEQSYPRLDPRLTAAVEPTPVMNPQWIAFNDELAEQLAIPAAQRASDDGLQIFSGNQVPDWAQPHALAYAGHQFANYVPQLGDGRAVLLTEVIGNDGRRYDIQLKGSGRTPYSRGGDGRSPIGPVLREYLLSEAMHRLGVPTTRALAAVATSELVQREEALPGAILTRVAASHLRVGTAQYVLAFKERDLLKKFADYVIDRHYPHCANAEDPYLALLEAVIDRQAQLIAQWMSLGFIHGVMNTDNMTLSGETIDYGPCAFMEAYDPATVFSFIDRRGRYAYQNQPGIGVWNLARFAETLLPLIKVGADDTDDAKGAIKQATAAIEQFQQIYEGYYWQRMTAKIGLPGADAKVLTQDYLELMQQQQVDFTLAFRLLGDSDPKRLADLFENSQAWQDWHQRWQQAITAEHASMSSAQTKLNRINPAYIPRNHLVEAAIEEAVQEGSLALFNQLNEVLRTPFVEQDNAGDFFQPATPEQAVPRTFCGT</sequence>
<feature type="active site" description="Proton acceptor" evidence="8">
    <location>
        <position position="246"/>
    </location>
</feature>
<keyword evidence="7 8" id="KW-0460">Magnesium</keyword>
<dbReference type="HAMAP" id="MF_00692">
    <property type="entry name" value="SelO"/>
    <property type="match status" value="1"/>
</dbReference>
<evidence type="ECO:0000256" key="5">
    <source>
        <dbReference type="ARBA" id="ARBA00022741"/>
    </source>
</evidence>
<dbReference type="Proteomes" id="UP001169492">
    <property type="component" value="Unassembled WGS sequence"/>
</dbReference>
<evidence type="ECO:0000313" key="10">
    <source>
        <dbReference type="EMBL" id="MDN7128386.1"/>
    </source>
</evidence>
<dbReference type="EC" id="2.7.7.108" evidence="8"/>
<keyword evidence="8" id="KW-0464">Manganese</keyword>
<name>A0AAW7R0Q0_9GAMM</name>
<feature type="binding site" evidence="8">
    <location>
        <position position="177"/>
    </location>
    <ligand>
        <name>ATP</name>
        <dbReference type="ChEBI" id="CHEBI:30616"/>
    </ligand>
</feature>
<feature type="binding site" evidence="8">
    <location>
        <position position="107"/>
    </location>
    <ligand>
        <name>ATP</name>
        <dbReference type="ChEBI" id="CHEBI:30616"/>
    </ligand>
</feature>
<evidence type="ECO:0000256" key="6">
    <source>
        <dbReference type="ARBA" id="ARBA00022840"/>
    </source>
</evidence>
<evidence type="ECO:0000256" key="1">
    <source>
        <dbReference type="ARBA" id="ARBA00009747"/>
    </source>
</evidence>
<dbReference type="EMBL" id="JAGGJB010000002">
    <property type="protein sequence ID" value="MDN7124129.1"/>
    <property type="molecule type" value="Genomic_DNA"/>
</dbReference>
<comment type="catalytic activity">
    <reaction evidence="8">
        <text>L-seryl-[protein] + UTP = O-(5'-uridylyl)-L-seryl-[protein] + diphosphate</text>
        <dbReference type="Rhea" id="RHEA:64604"/>
        <dbReference type="Rhea" id="RHEA-COMP:9863"/>
        <dbReference type="Rhea" id="RHEA-COMP:16635"/>
        <dbReference type="ChEBI" id="CHEBI:29999"/>
        <dbReference type="ChEBI" id="CHEBI:33019"/>
        <dbReference type="ChEBI" id="CHEBI:46398"/>
        <dbReference type="ChEBI" id="CHEBI:156051"/>
    </reaction>
</comment>
<dbReference type="NCBIfam" id="NF000658">
    <property type="entry name" value="PRK00029.1"/>
    <property type="match status" value="1"/>
</dbReference>
<organism evidence="9 12">
    <name type="scientific">Pseudidiomarina terrestris</name>
    <dbReference type="NCBI Taxonomy" id="2820060"/>
    <lineage>
        <taxon>Bacteria</taxon>
        <taxon>Pseudomonadati</taxon>
        <taxon>Pseudomonadota</taxon>
        <taxon>Gammaproteobacteria</taxon>
        <taxon>Alteromonadales</taxon>
        <taxon>Idiomarinaceae</taxon>
        <taxon>Pseudidiomarina</taxon>
    </lineage>
</organism>
<comment type="similarity">
    <text evidence="1 8">Belongs to the SELO family.</text>
</comment>
<comment type="function">
    <text evidence="8">Nucleotidyltransferase involved in the post-translational modification of proteins. It can catalyze the addition of adenosine monophosphate (AMP) or uridine monophosphate (UMP) to a protein, resulting in modifications known as AMPylation and UMPylation.</text>
</comment>
<dbReference type="Proteomes" id="UP001169491">
    <property type="component" value="Unassembled WGS sequence"/>
</dbReference>
<feature type="binding site" evidence="8">
    <location>
        <position position="86"/>
    </location>
    <ligand>
        <name>ATP</name>
        <dbReference type="ChEBI" id="CHEBI:30616"/>
    </ligand>
</feature>
<dbReference type="RefSeq" id="WP_301774238.1">
    <property type="nucleotide sequence ID" value="NZ_JAGGJB010000002.1"/>
</dbReference>
<dbReference type="GO" id="GO:0005524">
    <property type="term" value="F:ATP binding"/>
    <property type="evidence" value="ECO:0007669"/>
    <property type="project" value="UniProtKB-UniRule"/>
</dbReference>
<comment type="catalytic activity">
    <reaction evidence="8">
        <text>L-threonyl-[protein] + ATP = 3-O-(5'-adenylyl)-L-threonyl-[protein] + diphosphate</text>
        <dbReference type="Rhea" id="RHEA:54292"/>
        <dbReference type="Rhea" id="RHEA-COMP:11060"/>
        <dbReference type="Rhea" id="RHEA-COMP:13847"/>
        <dbReference type="ChEBI" id="CHEBI:30013"/>
        <dbReference type="ChEBI" id="CHEBI:30616"/>
        <dbReference type="ChEBI" id="CHEBI:33019"/>
        <dbReference type="ChEBI" id="CHEBI:138113"/>
        <dbReference type="EC" id="2.7.7.108"/>
    </reaction>
</comment>
<feature type="binding site" evidence="8">
    <location>
        <position position="84"/>
    </location>
    <ligand>
        <name>ATP</name>
        <dbReference type="ChEBI" id="CHEBI:30616"/>
    </ligand>
</feature>
<comment type="catalytic activity">
    <reaction evidence="8">
        <text>L-histidyl-[protein] + UTP = N(tele)-(5'-uridylyl)-L-histidyl-[protein] + diphosphate</text>
        <dbReference type="Rhea" id="RHEA:83891"/>
        <dbReference type="Rhea" id="RHEA-COMP:9745"/>
        <dbReference type="Rhea" id="RHEA-COMP:20239"/>
        <dbReference type="ChEBI" id="CHEBI:29979"/>
        <dbReference type="ChEBI" id="CHEBI:33019"/>
        <dbReference type="ChEBI" id="CHEBI:46398"/>
        <dbReference type="ChEBI" id="CHEBI:233474"/>
    </reaction>
</comment>
<dbReference type="EC" id="2.7.7.-" evidence="8"/>
<dbReference type="Pfam" id="PF02696">
    <property type="entry name" value="SelO"/>
    <property type="match status" value="1"/>
</dbReference>
<comment type="catalytic activity">
    <reaction evidence="8">
        <text>L-seryl-[protein] + ATP = 3-O-(5'-adenylyl)-L-seryl-[protein] + diphosphate</text>
        <dbReference type="Rhea" id="RHEA:58120"/>
        <dbReference type="Rhea" id="RHEA-COMP:9863"/>
        <dbReference type="Rhea" id="RHEA-COMP:15073"/>
        <dbReference type="ChEBI" id="CHEBI:29999"/>
        <dbReference type="ChEBI" id="CHEBI:30616"/>
        <dbReference type="ChEBI" id="CHEBI:33019"/>
        <dbReference type="ChEBI" id="CHEBI:142516"/>
        <dbReference type="EC" id="2.7.7.108"/>
    </reaction>
</comment>
<feature type="binding site" evidence="8">
    <location>
        <position position="170"/>
    </location>
    <ligand>
        <name>ATP</name>
        <dbReference type="ChEBI" id="CHEBI:30616"/>
    </ligand>
</feature>
<comment type="cofactor">
    <cofactor evidence="8">
        <name>Mg(2+)</name>
        <dbReference type="ChEBI" id="CHEBI:18420"/>
    </cofactor>
    <cofactor evidence="8">
        <name>Mn(2+)</name>
        <dbReference type="ChEBI" id="CHEBI:29035"/>
    </cofactor>
</comment>
<feature type="binding site" evidence="8">
    <location>
        <position position="87"/>
    </location>
    <ligand>
        <name>ATP</name>
        <dbReference type="ChEBI" id="CHEBI:30616"/>
    </ligand>
</feature>
<dbReference type="EMBL" id="JAGGJC010000001">
    <property type="protein sequence ID" value="MDN7128386.1"/>
    <property type="molecule type" value="Genomic_DNA"/>
</dbReference>
<dbReference type="PANTHER" id="PTHR32057">
    <property type="entry name" value="PROTEIN ADENYLYLTRANSFERASE SELO, MITOCHONDRIAL"/>
    <property type="match status" value="1"/>
</dbReference>
<keyword evidence="4 8" id="KW-0479">Metal-binding</keyword>
<dbReference type="GO" id="GO:0000287">
    <property type="term" value="F:magnesium ion binding"/>
    <property type="evidence" value="ECO:0007669"/>
    <property type="project" value="UniProtKB-UniRule"/>
</dbReference>
<accession>A0AAW7R0Q0</accession>
<comment type="caution">
    <text evidence="9">The sequence shown here is derived from an EMBL/GenBank/DDBJ whole genome shotgun (WGS) entry which is preliminary data.</text>
</comment>
<feature type="binding site" evidence="8">
    <location>
        <position position="119"/>
    </location>
    <ligand>
        <name>ATP</name>
        <dbReference type="ChEBI" id="CHEBI:30616"/>
    </ligand>
</feature>
<proteinExistence type="inferred from homology"/>
<dbReference type="AlphaFoldDB" id="A0AAW7R0Q0"/>
<evidence type="ECO:0000313" key="12">
    <source>
        <dbReference type="Proteomes" id="UP001169492"/>
    </source>
</evidence>
<keyword evidence="11" id="KW-1185">Reference proteome</keyword>
<evidence type="ECO:0000313" key="11">
    <source>
        <dbReference type="Proteomes" id="UP001169491"/>
    </source>
</evidence>
<comment type="catalytic activity">
    <reaction evidence="8">
        <text>L-tyrosyl-[protein] + UTP = O-(5'-uridylyl)-L-tyrosyl-[protein] + diphosphate</text>
        <dbReference type="Rhea" id="RHEA:83887"/>
        <dbReference type="Rhea" id="RHEA-COMP:10136"/>
        <dbReference type="Rhea" id="RHEA-COMP:20238"/>
        <dbReference type="ChEBI" id="CHEBI:33019"/>
        <dbReference type="ChEBI" id="CHEBI:46398"/>
        <dbReference type="ChEBI" id="CHEBI:46858"/>
        <dbReference type="ChEBI" id="CHEBI:90602"/>
    </reaction>
</comment>
<protein>
    <recommendedName>
        <fullName evidence="8">Protein nucleotidyltransferase YdiU</fullName>
        <ecNumber evidence="8">2.7.7.-</ecNumber>
    </recommendedName>
    <alternativeName>
        <fullName evidence="8">Protein adenylyltransferase YdiU</fullName>
        <ecNumber evidence="8">2.7.7.108</ecNumber>
    </alternativeName>
    <alternativeName>
        <fullName evidence="8">Protein uridylyltransferase YdiU</fullName>
        <ecNumber evidence="8">2.7.7.-</ecNumber>
    </alternativeName>
</protein>
<evidence type="ECO:0000313" key="9">
    <source>
        <dbReference type="EMBL" id="MDN7124129.1"/>
    </source>
</evidence>
<keyword evidence="6 8" id="KW-0067">ATP-binding</keyword>
<dbReference type="PANTHER" id="PTHR32057:SF14">
    <property type="entry name" value="PROTEIN ADENYLYLTRANSFERASE SELO, MITOCHONDRIAL"/>
    <property type="match status" value="1"/>
</dbReference>
<evidence type="ECO:0000256" key="2">
    <source>
        <dbReference type="ARBA" id="ARBA00022679"/>
    </source>
</evidence>
<reference evidence="11 12" key="1">
    <citation type="submission" date="2021-03" db="EMBL/GenBank/DDBJ databases">
        <title>Pseudidiomarina terrestris, a new bacterium isolated from saline soil.</title>
        <authorList>
            <person name="Galisteo C."/>
            <person name="De La Haba R."/>
            <person name="Sanchez-Porro C."/>
            <person name="Ventosa A."/>
        </authorList>
    </citation>
    <scope>NUCLEOTIDE SEQUENCE [LARGE SCALE GENOMIC DNA]</scope>
    <source>
        <strain evidence="9 12">1APP75-32.1</strain>
        <strain evidence="11">1APR75-15</strain>
        <strain evidence="10">1ASR75-15</strain>
    </source>
</reference>
<dbReference type="GO" id="GO:0070733">
    <property type="term" value="F:AMPylase activity"/>
    <property type="evidence" value="ECO:0007669"/>
    <property type="project" value="UniProtKB-EC"/>
</dbReference>
<evidence type="ECO:0000256" key="4">
    <source>
        <dbReference type="ARBA" id="ARBA00022723"/>
    </source>
</evidence>
<keyword evidence="3 8" id="KW-0548">Nucleotidyltransferase</keyword>
<feature type="binding site" evidence="8">
    <location>
        <position position="256"/>
    </location>
    <ligand>
        <name>Mg(2+)</name>
        <dbReference type="ChEBI" id="CHEBI:18420"/>
    </ligand>
</feature>
<keyword evidence="2 8" id="KW-0808">Transferase</keyword>
<feature type="binding site" evidence="8">
    <location>
        <position position="247"/>
    </location>
    <ligand>
        <name>Mg(2+)</name>
        <dbReference type="ChEBI" id="CHEBI:18420"/>
    </ligand>
</feature>
<dbReference type="GO" id="GO:0030145">
    <property type="term" value="F:manganese ion binding"/>
    <property type="evidence" value="ECO:0007669"/>
    <property type="project" value="UniProtKB-UniRule"/>
</dbReference>
<feature type="binding site" evidence="8">
    <location>
        <position position="256"/>
    </location>
    <ligand>
        <name>ATP</name>
        <dbReference type="ChEBI" id="CHEBI:30616"/>
    </ligand>
</feature>
<dbReference type="InterPro" id="IPR003846">
    <property type="entry name" value="SelO"/>
</dbReference>
<feature type="binding site" evidence="8">
    <location>
        <position position="120"/>
    </location>
    <ligand>
        <name>ATP</name>
        <dbReference type="ChEBI" id="CHEBI:30616"/>
    </ligand>
</feature>
<evidence type="ECO:0000256" key="3">
    <source>
        <dbReference type="ARBA" id="ARBA00022695"/>
    </source>
</evidence>
<evidence type="ECO:0000256" key="7">
    <source>
        <dbReference type="ARBA" id="ARBA00022842"/>
    </source>
</evidence>
<comment type="catalytic activity">
    <reaction evidence="8">
        <text>L-tyrosyl-[protein] + ATP = O-(5'-adenylyl)-L-tyrosyl-[protein] + diphosphate</text>
        <dbReference type="Rhea" id="RHEA:54288"/>
        <dbReference type="Rhea" id="RHEA-COMP:10136"/>
        <dbReference type="Rhea" id="RHEA-COMP:13846"/>
        <dbReference type="ChEBI" id="CHEBI:30616"/>
        <dbReference type="ChEBI" id="CHEBI:33019"/>
        <dbReference type="ChEBI" id="CHEBI:46858"/>
        <dbReference type="ChEBI" id="CHEBI:83624"/>
        <dbReference type="EC" id="2.7.7.108"/>
    </reaction>
</comment>